<organism evidence="2">
    <name type="scientific">marine sediment metagenome</name>
    <dbReference type="NCBI Taxonomy" id="412755"/>
    <lineage>
        <taxon>unclassified sequences</taxon>
        <taxon>metagenomes</taxon>
        <taxon>ecological metagenomes</taxon>
    </lineage>
</organism>
<sequence length="77" mass="8976">DEYKRKRQEEGAKLQEALGKQEQEGRRRLDRINTELEAKEKLIPEAAKRGLTLEQYLEIVKRVPDLDAEVSRKKGIS</sequence>
<feature type="region of interest" description="Disordered" evidence="1">
    <location>
        <begin position="1"/>
        <end position="26"/>
    </location>
</feature>
<evidence type="ECO:0000256" key="1">
    <source>
        <dbReference type="SAM" id="MobiDB-lite"/>
    </source>
</evidence>
<gene>
    <name evidence="2" type="ORF">S06H3_65954</name>
</gene>
<feature type="non-terminal residue" evidence="2">
    <location>
        <position position="1"/>
    </location>
</feature>
<proteinExistence type="predicted"/>
<dbReference type="EMBL" id="BARV01044666">
    <property type="protein sequence ID" value="GAI62255.1"/>
    <property type="molecule type" value="Genomic_DNA"/>
</dbReference>
<comment type="caution">
    <text evidence="2">The sequence shown here is derived from an EMBL/GenBank/DDBJ whole genome shotgun (WGS) entry which is preliminary data.</text>
</comment>
<dbReference type="AlphaFoldDB" id="X1RGH8"/>
<evidence type="ECO:0000313" key="2">
    <source>
        <dbReference type="EMBL" id="GAI62255.1"/>
    </source>
</evidence>
<protein>
    <recommendedName>
        <fullName evidence="3">DUF4315 family protein</fullName>
    </recommendedName>
</protein>
<name>X1RGH8_9ZZZZ</name>
<evidence type="ECO:0008006" key="3">
    <source>
        <dbReference type="Google" id="ProtNLM"/>
    </source>
</evidence>
<reference evidence="2" key="1">
    <citation type="journal article" date="2014" name="Front. Microbiol.">
        <title>High frequency of phylogenetically diverse reductive dehalogenase-homologous genes in deep subseafloor sedimentary metagenomes.</title>
        <authorList>
            <person name="Kawai M."/>
            <person name="Futagami T."/>
            <person name="Toyoda A."/>
            <person name="Takaki Y."/>
            <person name="Nishi S."/>
            <person name="Hori S."/>
            <person name="Arai W."/>
            <person name="Tsubouchi T."/>
            <person name="Morono Y."/>
            <person name="Uchiyama I."/>
            <person name="Ito T."/>
            <person name="Fujiyama A."/>
            <person name="Inagaki F."/>
            <person name="Takami H."/>
        </authorList>
    </citation>
    <scope>NUCLEOTIDE SEQUENCE</scope>
    <source>
        <strain evidence="2">Expedition CK06-06</strain>
    </source>
</reference>
<accession>X1RGH8</accession>
<feature type="non-terminal residue" evidence="2">
    <location>
        <position position="77"/>
    </location>
</feature>